<dbReference type="CDD" id="cd11614">
    <property type="entry name" value="SAF_CpaB_FlgA_like"/>
    <property type="match status" value="1"/>
</dbReference>
<keyword evidence="2" id="KW-1185">Reference proteome</keyword>
<accession>A0ABY8VH73</accession>
<sequence>MRNPFELVIRLWRENFSAPGYRRMVAYRRLTATILFMVAGGSALLSFHSNDAQIVVYASRVEAGAVISKEQLELRTIPRDLVPDDAVLLIDDAADRITTAHGSPGQPVSSLQLLGTEMVAAFENSPDPQSELKHTMVPVKLAEPDIIPLLFHGDTVNIVSTHDADSDPLVIATGGRIVGVGSESMQNSETVLILLSERDAHSVASASLSLPLTVVLTGARADGEGEIESGLDN</sequence>
<dbReference type="EMBL" id="CP126969">
    <property type="protein sequence ID" value="WIM68422.1"/>
    <property type="molecule type" value="Genomic_DNA"/>
</dbReference>
<protein>
    <submittedName>
        <fullName evidence="1">SAF domain-containing protein</fullName>
    </submittedName>
</protein>
<proteinExistence type="predicted"/>
<name>A0ABY8VH73_9CORY</name>
<dbReference type="Proteomes" id="UP001225598">
    <property type="component" value="Chromosome"/>
</dbReference>
<dbReference type="RefSeq" id="WP_284825946.1">
    <property type="nucleotide sequence ID" value="NZ_CP126969.1"/>
</dbReference>
<evidence type="ECO:0000313" key="2">
    <source>
        <dbReference type="Proteomes" id="UP001225598"/>
    </source>
</evidence>
<evidence type="ECO:0000313" key="1">
    <source>
        <dbReference type="EMBL" id="WIM68422.1"/>
    </source>
</evidence>
<gene>
    <name evidence="1" type="ORF">QP027_03220</name>
</gene>
<reference evidence="1 2" key="1">
    <citation type="submission" date="2023-05" db="EMBL/GenBank/DDBJ databases">
        <title>Corynebacterium suedekumii sp. nov. and Corynebacterium breve sp. nov. isolated from raw cow's milk.</title>
        <authorList>
            <person name="Baer M.K."/>
            <person name="Mehl L."/>
            <person name="Hellmuth R."/>
            <person name="Marke G."/>
            <person name="Lipski A."/>
        </authorList>
    </citation>
    <scope>NUCLEOTIDE SEQUENCE [LARGE SCALE GENOMIC DNA]</scope>
    <source>
        <strain evidence="1 2">R4</strain>
    </source>
</reference>
<organism evidence="1 2">
    <name type="scientific">Corynebacterium breve</name>
    <dbReference type="NCBI Taxonomy" id="3049799"/>
    <lineage>
        <taxon>Bacteria</taxon>
        <taxon>Bacillati</taxon>
        <taxon>Actinomycetota</taxon>
        <taxon>Actinomycetes</taxon>
        <taxon>Mycobacteriales</taxon>
        <taxon>Corynebacteriaceae</taxon>
        <taxon>Corynebacterium</taxon>
    </lineage>
</organism>